<evidence type="ECO:0000313" key="3">
    <source>
        <dbReference type="Proteomes" id="UP000435112"/>
    </source>
</evidence>
<name>A0A6A3G547_9STRA</name>
<proteinExistence type="predicted"/>
<gene>
    <name evidence="2" type="ORF">PR002_g32776</name>
</gene>
<feature type="compositionally biased region" description="Basic residues" evidence="1">
    <location>
        <begin position="20"/>
        <end position="43"/>
    </location>
</feature>
<comment type="caution">
    <text evidence="2">The sequence shown here is derived from an EMBL/GenBank/DDBJ whole genome shotgun (WGS) entry which is preliminary data.</text>
</comment>
<dbReference type="EMBL" id="QXFU01011917">
    <property type="protein sequence ID" value="KAE8952093.1"/>
    <property type="molecule type" value="Genomic_DNA"/>
</dbReference>
<protein>
    <submittedName>
        <fullName evidence="2">Uncharacterized protein</fullName>
    </submittedName>
</protein>
<evidence type="ECO:0000313" key="2">
    <source>
        <dbReference type="EMBL" id="KAE8952093.1"/>
    </source>
</evidence>
<dbReference type="AlphaFoldDB" id="A0A6A3G547"/>
<feature type="compositionally biased region" description="Polar residues" evidence="1">
    <location>
        <begin position="1"/>
        <end position="10"/>
    </location>
</feature>
<sequence>MGSPSVSASRPVNPDGSSGKIRRVRYRMQPCKRPKHSKKKRKA</sequence>
<evidence type="ECO:0000256" key="1">
    <source>
        <dbReference type="SAM" id="MobiDB-lite"/>
    </source>
</evidence>
<dbReference type="Proteomes" id="UP000435112">
    <property type="component" value="Unassembled WGS sequence"/>
</dbReference>
<feature type="region of interest" description="Disordered" evidence="1">
    <location>
        <begin position="1"/>
        <end position="43"/>
    </location>
</feature>
<accession>A0A6A3G547</accession>
<organism evidence="2 3">
    <name type="scientific">Phytophthora rubi</name>
    <dbReference type="NCBI Taxonomy" id="129364"/>
    <lineage>
        <taxon>Eukaryota</taxon>
        <taxon>Sar</taxon>
        <taxon>Stramenopiles</taxon>
        <taxon>Oomycota</taxon>
        <taxon>Peronosporomycetes</taxon>
        <taxon>Peronosporales</taxon>
        <taxon>Peronosporaceae</taxon>
        <taxon>Phytophthora</taxon>
    </lineage>
</organism>
<reference evidence="2 3" key="1">
    <citation type="submission" date="2018-09" db="EMBL/GenBank/DDBJ databases">
        <title>Genomic investigation of the strawberry pathogen Phytophthora fragariae indicates pathogenicity is determined by transcriptional variation in three key races.</title>
        <authorList>
            <person name="Adams T.M."/>
            <person name="Armitage A.D."/>
            <person name="Sobczyk M.K."/>
            <person name="Bates H.J."/>
            <person name="Dunwell J.M."/>
            <person name="Nellist C.F."/>
            <person name="Harrison R.J."/>
        </authorList>
    </citation>
    <scope>NUCLEOTIDE SEQUENCE [LARGE SCALE GENOMIC DNA]</scope>
    <source>
        <strain evidence="2 3">SCRP324</strain>
    </source>
</reference>